<feature type="compositionally biased region" description="Low complexity" evidence="2">
    <location>
        <begin position="624"/>
        <end position="637"/>
    </location>
</feature>
<sequence>MSGKRRAAPLPQLPQDAVPALSPSSSASVSFPRSTSPSGITQFFSKPTKWFTRSASSPKLQGPPTTEPRASTSSTTRKPKISRPTDPRPILDSYKPAGSRSVLDLSARPQASMDMSRGPQAGSGDLRTLSHRGWSRSADDLSKLTAASPAPQAQFQDRVAQYRSRSGSASAAVAPRPVPSPSRSLLAPSQHAPVAISVSAPELDDAPVFHDPFASDRTYSFAPKLSSRLARAPPSPVRKGSASSECEPSRSTVFLSPEPESAPKRSSQIVYHSGFLNRLGDFSPAAGEGATPHLGRGWKSYKAELRGARLLFFKPPSDRAGEIKALFPQGIVAPGEGEDEDEEAGEEGQGGEIHAAGDTSAGGTGGDAMLEEARPQARRRRRAYWGRGPHPDLARSSDGSVQGGTMEALLHEAVFASTTGEDDQSESAEAAEDTTSYDPRRRAFATAVLLALPPLVGHGRVETELLRVCEQYVDGSEDDAREEANERVSWLAKEYLRLHGVLQDRSAWDKLAPGLWDGEEDETDADGGREPSMDVLSPHVGTFSPRPMTSAPSMYDAVEVPRARTPSDVSAPRRAGGIPPPIQTHPAALNVPGSSHPPSSPVRSRTPSSPSAMRSPTSPIRARSPSSPTTAPWPTSPQKERQAAEPFGVWGALATEGLSRGVLLALDPTLLARSLTTFHSSALAGMPTELSAGVMLGEGSEEEAAGSQAGASPTRSVKATWTSETKLMFGSDDAPHWLTKLVLLQVLSADAGSGPNGGHADVQYSQQSHGATLAVPVSPSSPRRSLDNRPSMQRTLSSSPPITSHMPSRPNTGGAPPSPRSPAPSSRTHTRSEVISVWARVGELCRQAGDEVSWRAIMAGLCARPVARLEKAWKRADPQALSAVESWVYGVGGGMHTAEHGSTTAGGAGLGAPPVTVWGGDARVRAREQLDKARTKAGDGEGPTYPVAPLHAVRKEFELLHQRYAVCPREARSADDEEERRMVAFWTQAAAEGGGAGGIAAKFQRIEQFMSLSLAAESRRKGLFEPYFWQRSTGQQPPHNALLPLLFPEPLPTVTLVDRAQAIRGRVDSDASEFLFLSGFDGRLRPEDRRGKANFLDEMVGGVNGLNALSQGGTVIPVHGGDLLLVVQKPNSGESRPNSRASSRPPGSRASSRPPSSVTDHGSLADKSSFTRAPSIRVKPGTSAGLDRKTSVARRNSLPSLSTRRDLVTTDKSSEPPLRVLVRAGTLNHLVDILMHGLHHVSVSVTDDNGEMTLKEGMTRELHVDRAEFARVWWNVFRTFLTPIVFFELLRKEYTKFQPRGTPPAKEEVLLAIELRSEVIDTLREWLCCGNGSQDVLDDNTLYHAFSDFFRCDTDHLVIDFTTVDEEAARAYGKLQRLRESLFATFESQTMRPSHAHAHPQTRPPLQSSASRQRHVSGRGPLDIDAVEPEELVDELDAMATAAFSNVTEEDLYVTADLLEVQSADRTGWFLPKDSNATEDTVEIQTMHAVIHEVEASSMISELTQDTLYRLLPPGIRTCIRAHLILRKWVISKVVTPRLGLKSRQSRIELLLRALEVCRLRNMEGRRDATSVCQAYCVRSFAEATITSALISVESRAHWRAWNNVAMNRSTTCDSLVALLAVPAMHTVTSDDMLTVDIGWLFERMLEIIVSPDVIEPTNPDGQGLINFDKRRHLCSIMSNAPNLFRNRNAHRDDFTRRSFDRLNSIEMEVAPLLFDLRGLKEEAAREATQVPASVSSRRVVRPFHKLIAAQLEKNRRDKSLRTRMQREKQYEQMRSEKRDDMLTKAMKPRKPSTPAQKHARNKKSMSSLFNFMRPISSAFGADLMHSPGVKRTASELDFAPSAKPAMAVNLADARVMQFINTERSFTFQLDTEDGGHYLLQAITRREMMKWIETINKVAKITAKRRLTYIGNSPKPQVADHLHSDPLPASKGPRAVFGVDLDDLLHREAGGEDVAPGAVPSIIGQCLAEVEARGLTEVGIYRIAGAVSEINALKDAYNRGESPIRESTDIHAVCDVIKSWLRVLPEPLFPHSAYHAIIEAAQMENLDDRISAIRDVIHHLSSSHFDLLKRIVEHLDKVAEFEEHNQMTAEALAIVFSPNVLRAPQNDFGLILANMGHSNKLVKTLITHMHAIFAEADEADVDGDPDEEDLESAIIEEEDEDYDEEGEKRLSVQNYVTIDDEPPSLGVPIPSGNLD</sequence>
<dbReference type="PROSITE" id="PS50003">
    <property type="entry name" value="PH_DOMAIN"/>
    <property type="match status" value="1"/>
</dbReference>
<dbReference type="CDD" id="cd00159">
    <property type="entry name" value="RhoGAP"/>
    <property type="match status" value="1"/>
</dbReference>
<feature type="compositionally biased region" description="Low complexity" evidence="2">
    <location>
        <begin position="592"/>
        <end position="611"/>
    </location>
</feature>
<feature type="region of interest" description="Disordered" evidence="2">
    <location>
        <begin position="1764"/>
        <end position="1804"/>
    </location>
</feature>
<feature type="region of interest" description="Disordered" evidence="2">
    <location>
        <begin position="225"/>
        <end position="266"/>
    </location>
</feature>
<dbReference type="GO" id="GO:0005085">
    <property type="term" value="F:guanyl-nucleotide exchange factor activity"/>
    <property type="evidence" value="ECO:0007669"/>
    <property type="project" value="InterPro"/>
</dbReference>
<dbReference type="OrthoDB" id="79452at2759"/>
<dbReference type="Proteomes" id="UP000320762">
    <property type="component" value="Unassembled WGS sequence"/>
</dbReference>
<feature type="region of interest" description="Disordered" evidence="2">
    <location>
        <begin position="2138"/>
        <end position="2169"/>
    </location>
</feature>
<dbReference type="SUPFAM" id="SSF48366">
    <property type="entry name" value="Ras GEF"/>
    <property type="match status" value="2"/>
</dbReference>
<dbReference type="Pfam" id="PF00620">
    <property type="entry name" value="RhoGAP"/>
    <property type="match status" value="1"/>
</dbReference>
<dbReference type="InterPro" id="IPR001895">
    <property type="entry name" value="RASGEF_cat_dom"/>
</dbReference>
<dbReference type="InterPro" id="IPR023578">
    <property type="entry name" value="Ras_GEF_dom_sf"/>
</dbReference>
<dbReference type="EMBL" id="VDMD01000001">
    <property type="protein sequence ID" value="TRM68779.1"/>
    <property type="molecule type" value="Genomic_DNA"/>
</dbReference>
<feature type="region of interest" description="Disordered" evidence="2">
    <location>
        <begin position="1389"/>
        <end position="1424"/>
    </location>
</feature>
<dbReference type="PANTHER" id="PTHR23176">
    <property type="entry name" value="RHO/RAC/CDC GTPASE-ACTIVATING PROTEIN"/>
    <property type="match status" value="1"/>
</dbReference>
<feature type="compositionally biased region" description="Basic and acidic residues" evidence="2">
    <location>
        <begin position="1764"/>
        <end position="1783"/>
    </location>
</feature>
<feature type="domain" description="PH" evidence="3">
    <location>
        <begin position="1849"/>
        <end position="1900"/>
    </location>
</feature>
<dbReference type="Gene3D" id="2.30.29.30">
    <property type="entry name" value="Pleckstrin-homology domain (PH domain)/Phosphotyrosine-binding domain (PTB)"/>
    <property type="match status" value="1"/>
</dbReference>
<keyword evidence="1" id="KW-0343">GTPase activation</keyword>
<dbReference type="GO" id="GO:0007264">
    <property type="term" value="P:small GTPase-mediated signal transduction"/>
    <property type="evidence" value="ECO:0007669"/>
    <property type="project" value="InterPro"/>
</dbReference>
<feature type="compositionally biased region" description="Polar residues" evidence="2">
    <location>
        <begin position="241"/>
        <end position="254"/>
    </location>
</feature>
<feature type="compositionally biased region" description="Low complexity" evidence="2">
    <location>
        <begin position="1135"/>
        <end position="1157"/>
    </location>
</feature>
<dbReference type="Gene3D" id="1.10.840.10">
    <property type="entry name" value="Ras guanine-nucleotide exchange factors catalytic domain"/>
    <property type="match status" value="1"/>
</dbReference>
<evidence type="ECO:0000313" key="6">
    <source>
        <dbReference type="Proteomes" id="UP000320762"/>
    </source>
</evidence>
<evidence type="ECO:0000313" key="5">
    <source>
        <dbReference type="EMBL" id="TRM68779.1"/>
    </source>
</evidence>
<feature type="region of interest" description="Disordered" evidence="2">
    <location>
        <begin position="328"/>
        <end position="368"/>
    </location>
</feature>
<feature type="compositionally biased region" description="Polar residues" evidence="2">
    <location>
        <begin position="39"/>
        <end position="59"/>
    </location>
</feature>
<evidence type="ECO:0000256" key="2">
    <source>
        <dbReference type="SAM" id="MobiDB-lite"/>
    </source>
</evidence>
<feature type="compositionally biased region" description="Polar residues" evidence="2">
    <location>
        <begin position="788"/>
        <end position="811"/>
    </location>
</feature>
<name>A0A550CVG2_9AGAR</name>
<keyword evidence="6" id="KW-1185">Reference proteome</keyword>
<evidence type="ECO:0000256" key="1">
    <source>
        <dbReference type="ARBA" id="ARBA00022468"/>
    </source>
</evidence>
<evidence type="ECO:0008006" key="7">
    <source>
        <dbReference type="Google" id="ProtNLM"/>
    </source>
</evidence>
<dbReference type="PROSITE" id="PS50238">
    <property type="entry name" value="RHOGAP"/>
    <property type="match status" value="1"/>
</dbReference>
<dbReference type="SMART" id="SM00324">
    <property type="entry name" value="RhoGAP"/>
    <property type="match status" value="1"/>
</dbReference>
<dbReference type="GO" id="GO:0005737">
    <property type="term" value="C:cytoplasm"/>
    <property type="evidence" value="ECO:0007669"/>
    <property type="project" value="TreeGrafter"/>
</dbReference>
<gene>
    <name evidence="5" type="ORF">BD626DRAFT_579582</name>
</gene>
<organism evidence="5 6">
    <name type="scientific">Schizophyllum amplum</name>
    <dbReference type="NCBI Taxonomy" id="97359"/>
    <lineage>
        <taxon>Eukaryota</taxon>
        <taxon>Fungi</taxon>
        <taxon>Dikarya</taxon>
        <taxon>Basidiomycota</taxon>
        <taxon>Agaricomycotina</taxon>
        <taxon>Agaricomycetes</taxon>
        <taxon>Agaricomycetidae</taxon>
        <taxon>Agaricales</taxon>
        <taxon>Schizophyllaceae</taxon>
        <taxon>Schizophyllum</taxon>
    </lineage>
</organism>
<reference evidence="5 6" key="1">
    <citation type="journal article" date="2019" name="New Phytol.">
        <title>Comparative genomics reveals unique wood-decay strategies and fruiting body development in the Schizophyllaceae.</title>
        <authorList>
            <person name="Almasi E."/>
            <person name="Sahu N."/>
            <person name="Krizsan K."/>
            <person name="Balint B."/>
            <person name="Kovacs G.M."/>
            <person name="Kiss B."/>
            <person name="Cseklye J."/>
            <person name="Drula E."/>
            <person name="Henrissat B."/>
            <person name="Nagy I."/>
            <person name="Chovatia M."/>
            <person name="Adam C."/>
            <person name="LaButti K."/>
            <person name="Lipzen A."/>
            <person name="Riley R."/>
            <person name="Grigoriev I.V."/>
            <person name="Nagy L.G."/>
        </authorList>
    </citation>
    <scope>NUCLEOTIDE SEQUENCE [LARGE SCALE GENOMIC DNA]</scope>
    <source>
        <strain evidence="5 6">NL-1724</strain>
    </source>
</reference>
<dbReference type="InterPro" id="IPR050729">
    <property type="entry name" value="Rho-GAP"/>
</dbReference>
<dbReference type="Pfam" id="PF00617">
    <property type="entry name" value="RasGEF"/>
    <property type="match status" value="1"/>
</dbReference>
<feature type="region of interest" description="Disordered" evidence="2">
    <location>
        <begin position="1129"/>
        <end position="1213"/>
    </location>
</feature>
<dbReference type="SUPFAM" id="SSF48350">
    <property type="entry name" value="GTPase activation domain, GAP"/>
    <property type="match status" value="1"/>
</dbReference>
<feature type="compositionally biased region" description="Low complexity" evidence="2">
    <location>
        <begin position="22"/>
        <end position="38"/>
    </location>
</feature>
<feature type="compositionally biased region" description="Acidic residues" evidence="2">
    <location>
        <begin position="420"/>
        <end position="432"/>
    </location>
</feature>
<feature type="compositionally biased region" description="Basic and acidic residues" evidence="2">
    <location>
        <begin position="1203"/>
        <end position="1213"/>
    </location>
</feature>
<feature type="region of interest" description="Disordered" evidence="2">
    <location>
        <begin position="514"/>
        <end position="535"/>
    </location>
</feature>
<feature type="region of interest" description="Disordered" evidence="2">
    <location>
        <begin position="1"/>
        <end position="191"/>
    </location>
</feature>
<dbReference type="InterPro" id="IPR011993">
    <property type="entry name" value="PH-like_dom_sf"/>
</dbReference>
<evidence type="ECO:0000259" key="4">
    <source>
        <dbReference type="PROSITE" id="PS50238"/>
    </source>
</evidence>
<dbReference type="InterPro" id="IPR001849">
    <property type="entry name" value="PH_domain"/>
</dbReference>
<feature type="compositionally biased region" description="Acidic residues" evidence="2">
    <location>
        <begin position="336"/>
        <end position="346"/>
    </location>
</feature>
<accession>A0A550CVG2</accession>
<protein>
    <recommendedName>
        <fullName evidence="7">Rho GTPase activation protein</fullName>
    </recommendedName>
</protein>
<dbReference type="InterPro" id="IPR008936">
    <property type="entry name" value="Rho_GTPase_activation_prot"/>
</dbReference>
<proteinExistence type="predicted"/>
<feature type="region of interest" description="Disordered" evidence="2">
    <location>
        <begin position="562"/>
        <end position="643"/>
    </location>
</feature>
<dbReference type="InterPro" id="IPR036964">
    <property type="entry name" value="RASGEF_cat_dom_sf"/>
</dbReference>
<dbReference type="STRING" id="97359.A0A550CVG2"/>
<evidence type="ECO:0000259" key="3">
    <source>
        <dbReference type="PROSITE" id="PS50003"/>
    </source>
</evidence>
<dbReference type="Gene3D" id="1.10.555.10">
    <property type="entry name" value="Rho GTPase activation protein"/>
    <property type="match status" value="1"/>
</dbReference>
<feature type="domain" description="Rho-GAP" evidence="4">
    <location>
        <begin position="1939"/>
        <end position="2133"/>
    </location>
</feature>
<dbReference type="SUPFAM" id="SSF50729">
    <property type="entry name" value="PH domain-like"/>
    <property type="match status" value="1"/>
</dbReference>
<feature type="region of interest" description="Disordered" evidence="2">
    <location>
        <begin position="418"/>
        <end position="437"/>
    </location>
</feature>
<feature type="region of interest" description="Disordered" evidence="2">
    <location>
        <begin position="753"/>
        <end position="831"/>
    </location>
</feature>
<comment type="caution">
    <text evidence="5">The sequence shown here is derived from an EMBL/GenBank/DDBJ whole genome shotgun (WGS) entry which is preliminary data.</text>
</comment>
<dbReference type="PANTHER" id="PTHR23176:SF96">
    <property type="entry name" value="GTPASE-ACTIVATING PROTEIN BEM2_IPL2"/>
    <property type="match status" value="1"/>
</dbReference>
<dbReference type="GO" id="GO:0005096">
    <property type="term" value="F:GTPase activator activity"/>
    <property type="evidence" value="ECO:0007669"/>
    <property type="project" value="UniProtKB-KW"/>
</dbReference>
<feature type="compositionally biased region" description="Acidic residues" evidence="2">
    <location>
        <begin position="2138"/>
        <end position="2165"/>
    </location>
</feature>
<feature type="compositionally biased region" description="Polar residues" evidence="2">
    <location>
        <begin position="1193"/>
        <end position="1202"/>
    </location>
</feature>
<feature type="compositionally biased region" description="Low complexity" evidence="2">
    <location>
        <begin position="163"/>
        <end position="189"/>
    </location>
</feature>
<dbReference type="InterPro" id="IPR000198">
    <property type="entry name" value="RhoGAP_dom"/>
</dbReference>